<gene>
    <name evidence="15" type="ORF">SAMN02745126_03000</name>
</gene>
<keyword evidence="16" id="KW-1185">Reference proteome</keyword>
<keyword evidence="11 13" id="KW-1133">Transmembrane helix</keyword>
<feature type="domain" description="ABC1 atypical kinase-like" evidence="14">
    <location>
        <begin position="91"/>
        <end position="336"/>
    </location>
</feature>
<keyword evidence="8" id="KW-0547">Nucleotide-binding</keyword>
<dbReference type="GO" id="GO:0006744">
    <property type="term" value="P:ubiquinone biosynthetic process"/>
    <property type="evidence" value="ECO:0007669"/>
    <property type="project" value="UniProtKB-UniPathway"/>
</dbReference>
<accession>A0A1T4PTF1</accession>
<dbReference type="RefSeq" id="WP_085934630.1">
    <property type="nucleotide sequence ID" value="NZ_FUWJ01000002.1"/>
</dbReference>
<evidence type="ECO:0000256" key="7">
    <source>
        <dbReference type="ARBA" id="ARBA00022692"/>
    </source>
</evidence>
<dbReference type="AlphaFoldDB" id="A0A1T4PTF1"/>
<organism evidence="15 16">
    <name type="scientific">Enhydrobacter aerosaccus</name>
    <dbReference type="NCBI Taxonomy" id="225324"/>
    <lineage>
        <taxon>Bacteria</taxon>
        <taxon>Pseudomonadati</taxon>
        <taxon>Pseudomonadota</taxon>
        <taxon>Alphaproteobacteria</taxon>
        <taxon>Hyphomicrobiales</taxon>
        <taxon>Enhydrobacter</taxon>
    </lineage>
</organism>
<dbReference type="GO" id="GO:0005524">
    <property type="term" value="F:ATP binding"/>
    <property type="evidence" value="ECO:0007669"/>
    <property type="project" value="UniProtKB-KW"/>
</dbReference>
<dbReference type="CDD" id="cd13972">
    <property type="entry name" value="UbiB"/>
    <property type="match status" value="1"/>
</dbReference>
<dbReference type="EMBL" id="FUWJ01000002">
    <property type="protein sequence ID" value="SJZ94782.1"/>
    <property type="molecule type" value="Genomic_DNA"/>
</dbReference>
<comment type="pathway">
    <text evidence="1">Cofactor biosynthesis; ubiquinone biosynthesis [regulation].</text>
</comment>
<dbReference type="InterPro" id="IPR050154">
    <property type="entry name" value="UbiB_kinase"/>
</dbReference>
<keyword evidence="7 13" id="KW-0812">Transmembrane</keyword>
<name>A0A1T4PTF1_9HYPH</name>
<evidence type="ECO:0000256" key="9">
    <source>
        <dbReference type="ARBA" id="ARBA00022777"/>
    </source>
</evidence>
<evidence type="ECO:0000256" key="10">
    <source>
        <dbReference type="ARBA" id="ARBA00022840"/>
    </source>
</evidence>
<keyword evidence="10" id="KW-0067">ATP-binding</keyword>
<evidence type="ECO:0000256" key="12">
    <source>
        <dbReference type="ARBA" id="ARBA00023136"/>
    </source>
</evidence>
<evidence type="ECO:0000256" key="6">
    <source>
        <dbReference type="ARBA" id="ARBA00022688"/>
    </source>
</evidence>
<evidence type="ECO:0000313" key="16">
    <source>
        <dbReference type="Proteomes" id="UP000190092"/>
    </source>
</evidence>
<evidence type="ECO:0000313" key="15">
    <source>
        <dbReference type="EMBL" id="SJZ94782.1"/>
    </source>
</evidence>
<dbReference type="NCBIfam" id="TIGR01982">
    <property type="entry name" value="UbiB"/>
    <property type="match status" value="1"/>
</dbReference>
<reference evidence="16" key="1">
    <citation type="submission" date="2017-02" db="EMBL/GenBank/DDBJ databases">
        <authorList>
            <person name="Varghese N."/>
            <person name="Submissions S."/>
        </authorList>
    </citation>
    <scope>NUCLEOTIDE SEQUENCE [LARGE SCALE GENOMIC DNA]</scope>
    <source>
        <strain evidence="16">ATCC 27094</strain>
    </source>
</reference>
<dbReference type="InterPro" id="IPR011009">
    <property type="entry name" value="Kinase-like_dom_sf"/>
</dbReference>
<evidence type="ECO:0000256" key="3">
    <source>
        <dbReference type="ARBA" id="ARBA00022475"/>
    </source>
</evidence>
<dbReference type="OrthoDB" id="9795390at2"/>
<dbReference type="SUPFAM" id="SSF56112">
    <property type="entry name" value="Protein kinase-like (PK-like)"/>
    <property type="match status" value="1"/>
</dbReference>
<dbReference type="Proteomes" id="UP000190092">
    <property type="component" value="Unassembled WGS sequence"/>
</dbReference>
<evidence type="ECO:0000256" key="8">
    <source>
        <dbReference type="ARBA" id="ARBA00022741"/>
    </source>
</evidence>
<sequence length="509" mass="57142">MLRALRNGWRLLRMALTFARHDALFPLETLGIAPALIAWARLFSSRRQTRRPGERLAAALQELGPSFIKLGQALSTRADLLSEEVAADLAKLQDHLPPFSGTEARRTIESELGRPVEALFSSFDDVPVAAASIAQVHFAVTSDGRDVAVKVLRPGIEAAFARDLDLFYWMAELVERTQPRFRRLKPIESVKAFADVVRVEMDLRMEAAAAQELGENFLDDPGYRAPEIDWDRTAQRVMTLERIDGTPIGDREAIVAAGHDPDVVMKKSAEAFFYQVFRDGFFHADMHGGNAFVDREGRIVPVDFGIMGRVDADTRVYLAELLVAFLRRDYRAVAEVQFRAGYVPSHQSLEMFAQACRSIGEPIFGKPSHEISIARLLAQLLRVTEQFEMAVQPQLLLLQKTMLMAEGMGTRLNPRVNIWELARPLIEDWMVSHFGPRATLARAADDLAVGLRRLPRLLDNLHVLVERERRKADQAEILPAPTPIRPWRLVLVEIVALLALAAAIVGWLR</sequence>
<evidence type="ECO:0000256" key="5">
    <source>
        <dbReference type="ARBA" id="ARBA00022679"/>
    </source>
</evidence>
<evidence type="ECO:0000256" key="13">
    <source>
        <dbReference type="SAM" id="Phobius"/>
    </source>
</evidence>
<dbReference type="STRING" id="225324.SAMN02745126_03000"/>
<evidence type="ECO:0000259" key="14">
    <source>
        <dbReference type="Pfam" id="PF03109"/>
    </source>
</evidence>
<dbReference type="InterPro" id="IPR045308">
    <property type="entry name" value="UbiB_bact"/>
</dbReference>
<comment type="similarity">
    <text evidence="2">Belongs to the protein kinase superfamily. ADCK protein kinase family.</text>
</comment>
<protein>
    <submittedName>
        <fullName evidence="15">2-octaprenylphenol hydroxylase</fullName>
    </submittedName>
</protein>
<dbReference type="InterPro" id="IPR004147">
    <property type="entry name" value="ABC1_dom"/>
</dbReference>
<dbReference type="UniPathway" id="UPA00232"/>
<dbReference type="PANTHER" id="PTHR10566">
    <property type="entry name" value="CHAPERONE-ACTIVITY OF BC1 COMPLEX CABC1 -RELATED"/>
    <property type="match status" value="1"/>
</dbReference>
<keyword evidence="3" id="KW-1003">Cell membrane</keyword>
<dbReference type="InterPro" id="IPR010232">
    <property type="entry name" value="UbiB"/>
</dbReference>
<keyword evidence="4" id="KW-0997">Cell inner membrane</keyword>
<feature type="transmembrane region" description="Helical" evidence="13">
    <location>
        <begin position="489"/>
        <end position="508"/>
    </location>
</feature>
<evidence type="ECO:0000256" key="11">
    <source>
        <dbReference type="ARBA" id="ARBA00022989"/>
    </source>
</evidence>
<keyword evidence="6" id="KW-0831">Ubiquinone biosynthesis</keyword>
<evidence type="ECO:0000256" key="2">
    <source>
        <dbReference type="ARBA" id="ARBA00009670"/>
    </source>
</evidence>
<evidence type="ECO:0000256" key="1">
    <source>
        <dbReference type="ARBA" id="ARBA00005020"/>
    </source>
</evidence>
<dbReference type="Pfam" id="PF03109">
    <property type="entry name" value="ABC1"/>
    <property type="match status" value="1"/>
</dbReference>
<dbReference type="GO" id="GO:0016301">
    <property type="term" value="F:kinase activity"/>
    <property type="evidence" value="ECO:0007669"/>
    <property type="project" value="UniProtKB-KW"/>
</dbReference>
<keyword evidence="12 13" id="KW-0472">Membrane</keyword>
<dbReference type="PANTHER" id="PTHR10566:SF113">
    <property type="entry name" value="PROTEIN ACTIVITY OF BC1 COMPLEX KINASE 7, CHLOROPLASTIC"/>
    <property type="match status" value="1"/>
</dbReference>
<proteinExistence type="inferred from homology"/>
<evidence type="ECO:0000256" key="4">
    <source>
        <dbReference type="ARBA" id="ARBA00022519"/>
    </source>
</evidence>
<keyword evidence="5" id="KW-0808">Transferase</keyword>
<keyword evidence="9" id="KW-0418">Kinase</keyword>